<gene>
    <name evidence="6" type="ORF">CANINC_001975</name>
</gene>
<dbReference type="PRINTS" id="PR00314">
    <property type="entry name" value="CLATHRINADPT"/>
</dbReference>
<dbReference type="Proteomes" id="UP000307173">
    <property type="component" value="Unassembled WGS sequence"/>
</dbReference>
<dbReference type="Gene3D" id="2.60.40.1170">
    <property type="entry name" value="Mu homology domain, subdomain B"/>
    <property type="match status" value="2"/>
</dbReference>
<comment type="subcellular location">
    <subcellularLocation>
        <location evidence="1">Endomembrane system</location>
    </subcellularLocation>
</comment>
<accession>A0A4T0X3J3</accession>
<dbReference type="SUPFAM" id="SSF64356">
    <property type="entry name" value="SNARE-like"/>
    <property type="match status" value="1"/>
</dbReference>
<evidence type="ECO:0000259" key="5">
    <source>
        <dbReference type="PROSITE" id="PS51072"/>
    </source>
</evidence>
<dbReference type="PANTHER" id="PTHR10529">
    <property type="entry name" value="AP COMPLEX SUBUNIT MU"/>
    <property type="match status" value="1"/>
</dbReference>
<evidence type="ECO:0000256" key="1">
    <source>
        <dbReference type="ARBA" id="ARBA00004308"/>
    </source>
</evidence>
<dbReference type="EMBL" id="SELW01000316">
    <property type="protein sequence ID" value="TID29401.1"/>
    <property type="molecule type" value="Genomic_DNA"/>
</dbReference>
<dbReference type="GO" id="GO:0006886">
    <property type="term" value="P:intracellular protein transport"/>
    <property type="evidence" value="ECO:0007669"/>
    <property type="project" value="InterPro"/>
</dbReference>
<proteinExistence type="predicted"/>
<dbReference type="OrthoDB" id="10259133at2759"/>
<dbReference type="GO" id="GO:0030131">
    <property type="term" value="C:clathrin adaptor complex"/>
    <property type="evidence" value="ECO:0007669"/>
    <property type="project" value="InterPro"/>
</dbReference>
<dbReference type="InterPro" id="IPR001392">
    <property type="entry name" value="Clathrin_mu"/>
</dbReference>
<dbReference type="GO" id="GO:0016192">
    <property type="term" value="P:vesicle-mediated transport"/>
    <property type="evidence" value="ECO:0007669"/>
    <property type="project" value="InterPro"/>
</dbReference>
<dbReference type="Pfam" id="PF01217">
    <property type="entry name" value="Clat_adaptor_s"/>
    <property type="match status" value="1"/>
</dbReference>
<keyword evidence="2" id="KW-0813">Transport</keyword>
<evidence type="ECO:0000256" key="4">
    <source>
        <dbReference type="ARBA" id="ARBA00023136"/>
    </source>
</evidence>
<dbReference type="AlphaFoldDB" id="A0A4T0X3J3"/>
<protein>
    <recommendedName>
        <fullName evidence="5">MHD domain-containing protein</fullName>
    </recommendedName>
</protein>
<evidence type="ECO:0000313" key="7">
    <source>
        <dbReference type="Proteomes" id="UP000307173"/>
    </source>
</evidence>
<feature type="domain" description="MHD" evidence="5">
    <location>
        <begin position="152"/>
        <end position="417"/>
    </location>
</feature>
<name>A0A4T0X3J3_9ASCO</name>
<evidence type="ECO:0000313" key="6">
    <source>
        <dbReference type="EMBL" id="TID29401.1"/>
    </source>
</evidence>
<dbReference type="GO" id="GO:0012505">
    <property type="term" value="C:endomembrane system"/>
    <property type="evidence" value="ECO:0007669"/>
    <property type="project" value="UniProtKB-SubCell"/>
</dbReference>
<dbReference type="InterPro" id="IPR050431">
    <property type="entry name" value="Adaptor_comp_med_subunit"/>
</dbReference>
<dbReference type="SUPFAM" id="SSF49447">
    <property type="entry name" value="Second domain of Mu2 adaptin subunit (ap50) of ap2 adaptor"/>
    <property type="match status" value="1"/>
</dbReference>
<keyword evidence="7" id="KW-1185">Reference proteome</keyword>
<dbReference type="InterPro" id="IPR036168">
    <property type="entry name" value="AP2_Mu_C_sf"/>
</dbReference>
<organism evidence="6 7">
    <name type="scientific">Pichia inconspicua</name>
    <dbReference type="NCBI Taxonomy" id="52247"/>
    <lineage>
        <taxon>Eukaryota</taxon>
        <taxon>Fungi</taxon>
        <taxon>Dikarya</taxon>
        <taxon>Ascomycota</taxon>
        <taxon>Saccharomycotina</taxon>
        <taxon>Pichiomycetes</taxon>
        <taxon>Pichiales</taxon>
        <taxon>Pichiaceae</taxon>
        <taxon>Pichia</taxon>
    </lineage>
</organism>
<keyword evidence="3" id="KW-0653">Protein transport</keyword>
<dbReference type="PROSITE" id="PS51072">
    <property type="entry name" value="MHD"/>
    <property type="match status" value="1"/>
</dbReference>
<dbReference type="InterPro" id="IPR028565">
    <property type="entry name" value="MHD"/>
</dbReference>
<sequence length="417" mass="47632">MISAIFIQNKTGDVLVSQIFREEVKPSIYSVFFKKIVTVEAKLLKNPILTIGSTSFTYLKECGLYFVAVSRYNVDVTVILQYLSNLIEIINALISNGNPIFDINIMDNVLPIYEILSLTLDHGYIRAFDTETIQKRIAFTIYQTRKNSIASTDFEVLTDNEELNLLYQIDPQTQFQENEGILQINEFIHVPPKGKIKLIGELFVASRKSLSYKIRLDIKGNNIHSIILSPHVKTKTDKLECLRIESVSNVACLLNYHGYCQLNILPIVVTGSMKQIQSNTYYLEVNVIKNKSDAVLNNLTLKIPAPKIDSRVITKFGQVNIEANEENGENVIVWNFSKLSLIDLRDRSEERITIHTNITVDPSTDLGSWLRNRKNTLVTYDFEGYNVGQFNVTSYETDKNISKLYVKKVFLTYEVDI</sequence>
<dbReference type="Gene3D" id="3.30.450.60">
    <property type="match status" value="1"/>
</dbReference>
<comment type="caution">
    <text evidence="6">The sequence shown here is derived from an EMBL/GenBank/DDBJ whole genome shotgun (WGS) entry which is preliminary data.</text>
</comment>
<evidence type="ECO:0000256" key="2">
    <source>
        <dbReference type="ARBA" id="ARBA00022448"/>
    </source>
</evidence>
<dbReference type="InterPro" id="IPR011012">
    <property type="entry name" value="Longin-like_dom_sf"/>
</dbReference>
<keyword evidence="4" id="KW-0472">Membrane</keyword>
<reference evidence="6 7" key="1">
    <citation type="journal article" date="2019" name="Front. Genet.">
        <title>Whole-Genome Sequencing of the Opportunistic Yeast Pathogen Candida inconspicua Uncovers Its Hybrid Origin.</title>
        <authorList>
            <person name="Mixao V."/>
            <person name="Hansen A.P."/>
            <person name="Saus E."/>
            <person name="Boekhout T."/>
            <person name="Lass-Florl C."/>
            <person name="Gabaldon T."/>
        </authorList>
    </citation>
    <scope>NUCLEOTIDE SEQUENCE [LARGE SCALE GENOMIC DNA]</scope>
    <source>
        <strain evidence="6 7">CBS 180</strain>
    </source>
</reference>
<dbReference type="InterPro" id="IPR022775">
    <property type="entry name" value="AP_mu_sigma_su"/>
</dbReference>
<evidence type="ECO:0000256" key="3">
    <source>
        <dbReference type="ARBA" id="ARBA00022927"/>
    </source>
</evidence>
<dbReference type="STRING" id="52247.A0A4T0X3J3"/>